<feature type="domain" description="Glycosyltransferase 2-like" evidence="5">
    <location>
        <begin position="40"/>
        <end position="154"/>
    </location>
</feature>
<evidence type="ECO:0000313" key="7">
    <source>
        <dbReference type="Proteomes" id="UP000319449"/>
    </source>
</evidence>
<comment type="similarity">
    <text evidence="1">Belongs to the glycosyltransferase 2 family.</text>
</comment>
<dbReference type="InterPro" id="IPR001173">
    <property type="entry name" value="Glyco_trans_2-like"/>
</dbReference>
<feature type="transmembrane region" description="Helical" evidence="4">
    <location>
        <begin position="280"/>
        <end position="299"/>
    </location>
</feature>
<accession>A0A562WS55</accession>
<keyword evidence="2" id="KW-0328">Glycosyltransferase</keyword>
<organism evidence="6 7">
    <name type="scientific">Geobacter argillaceus</name>
    <dbReference type="NCBI Taxonomy" id="345631"/>
    <lineage>
        <taxon>Bacteria</taxon>
        <taxon>Pseudomonadati</taxon>
        <taxon>Thermodesulfobacteriota</taxon>
        <taxon>Desulfuromonadia</taxon>
        <taxon>Geobacterales</taxon>
        <taxon>Geobacteraceae</taxon>
        <taxon>Geobacter</taxon>
    </lineage>
</organism>
<keyword evidence="4" id="KW-1133">Transmembrane helix</keyword>
<evidence type="ECO:0000256" key="2">
    <source>
        <dbReference type="ARBA" id="ARBA00022676"/>
    </source>
</evidence>
<feature type="transmembrane region" description="Helical" evidence="4">
    <location>
        <begin position="225"/>
        <end position="244"/>
    </location>
</feature>
<dbReference type="InterPro" id="IPR029044">
    <property type="entry name" value="Nucleotide-diphossugar_trans"/>
</dbReference>
<evidence type="ECO:0000256" key="3">
    <source>
        <dbReference type="ARBA" id="ARBA00022679"/>
    </source>
</evidence>
<evidence type="ECO:0000259" key="5">
    <source>
        <dbReference type="Pfam" id="PF00535"/>
    </source>
</evidence>
<reference evidence="6 7" key="1">
    <citation type="submission" date="2019-07" db="EMBL/GenBank/DDBJ databases">
        <title>Genomic Encyclopedia of Archaeal and Bacterial Type Strains, Phase II (KMG-II): from individual species to whole genera.</title>
        <authorList>
            <person name="Goeker M."/>
        </authorList>
    </citation>
    <scope>NUCLEOTIDE SEQUENCE [LARGE SCALE GENOMIC DNA]</scope>
    <source>
        <strain evidence="6 7">ATCC BAA-1139</strain>
    </source>
</reference>
<keyword evidence="3 6" id="KW-0808">Transferase</keyword>
<evidence type="ECO:0000313" key="6">
    <source>
        <dbReference type="EMBL" id="TWJ33054.1"/>
    </source>
</evidence>
<dbReference type="PANTHER" id="PTHR43179">
    <property type="entry name" value="RHAMNOSYLTRANSFERASE WBBL"/>
    <property type="match status" value="1"/>
</dbReference>
<dbReference type="AlphaFoldDB" id="A0A562WS55"/>
<dbReference type="Gene3D" id="3.90.550.10">
    <property type="entry name" value="Spore Coat Polysaccharide Biosynthesis Protein SpsA, Chain A"/>
    <property type="match status" value="1"/>
</dbReference>
<dbReference type="Pfam" id="PF00535">
    <property type="entry name" value="Glycos_transf_2"/>
    <property type="match status" value="1"/>
</dbReference>
<evidence type="ECO:0000256" key="4">
    <source>
        <dbReference type="SAM" id="Phobius"/>
    </source>
</evidence>
<name>A0A562WS55_9BACT</name>
<keyword evidence="4" id="KW-0812">Transmembrane</keyword>
<protein>
    <submittedName>
        <fullName evidence="6">Cellulose synthase/poly-beta-1,6-N-acetylglucosamine synthase-like glycosyltransferase</fullName>
    </submittedName>
</protein>
<proteinExistence type="inferred from homology"/>
<keyword evidence="7" id="KW-1185">Reference proteome</keyword>
<dbReference type="GO" id="GO:0016757">
    <property type="term" value="F:glycosyltransferase activity"/>
    <property type="evidence" value="ECO:0007669"/>
    <property type="project" value="UniProtKB-KW"/>
</dbReference>
<comment type="caution">
    <text evidence="6">The sequence shown here is derived from an EMBL/GenBank/DDBJ whole genome shotgun (WGS) entry which is preliminary data.</text>
</comment>
<keyword evidence="4" id="KW-0472">Membrane</keyword>
<sequence length="327" mass="36086">MPFMTDSRPTISIILPVKPGGTVRALVPLRDVTYPADRYEVIIAEGRRPSCQRNRAAAEARGEILYFLDDDSLVEPDNLERLARHFTDPAVAAVGGPSLTPDNDSPLQQAFGLTLSSPLGGGSVRNRYRRTGMVRRTDDSELILCNLAFRKKVFIDSGGLDERLYPNEENELMDRLKAGGHALLHDPDLAVHRSQRATAGAYLRQLYTYGRGRGEQTRITRQGKIASFLPVFFLVYIITLLFSMSPWPVWWPLVGYLALVACQAVVAGCAARLVGSGLHLLWTLPALHLCYGAGMVAGLCCPRYERDGNGERAVQLRVVKALGQPRL</sequence>
<gene>
    <name evidence="6" type="ORF">JN12_00465</name>
</gene>
<feature type="transmembrane region" description="Helical" evidence="4">
    <location>
        <begin position="250"/>
        <end position="273"/>
    </location>
</feature>
<dbReference type="PANTHER" id="PTHR43179:SF12">
    <property type="entry name" value="GALACTOFURANOSYLTRANSFERASE GLFT2"/>
    <property type="match status" value="1"/>
</dbReference>
<dbReference type="Proteomes" id="UP000319449">
    <property type="component" value="Unassembled WGS sequence"/>
</dbReference>
<dbReference type="EMBL" id="VLLN01000002">
    <property type="protein sequence ID" value="TWJ33054.1"/>
    <property type="molecule type" value="Genomic_DNA"/>
</dbReference>
<dbReference type="SUPFAM" id="SSF53448">
    <property type="entry name" value="Nucleotide-diphospho-sugar transferases"/>
    <property type="match status" value="1"/>
</dbReference>
<evidence type="ECO:0000256" key="1">
    <source>
        <dbReference type="ARBA" id="ARBA00006739"/>
    </source>
</evidence>